<keyword evidence="2" id="KW-0378">Hydrolase</keyword>
<evidence type="ECO:0000256" key="1">
    <source>
        <dbReference type="SAM" id="MobiDB-lite"/>
    </source>
</evidence>
<organism evidence="2 3">
    <name type="scientific">Xylella phage Cota</name>
    <dbReference type="NCBI Taxonomy" id="2699877"/>
    <lineage>
        <taxon>Viruses</taxon>
        <taxon>Duplodnaviria</taxon>
        <taxon>Heunggongvirae</taxon>
        <taxon>Uroviricota</taxon>
        <taxon>Caudoviricetes</taxon>
        <taxon>Autographivirales</taxon>
        <taxon>Autonotataviridae</taxon>
        <taxon>Cotavirus</taxon>
        <taxon>Cotavirus cota</taxon>
    </lineage>
</organism>
<protein>
    <submittedName>
        <fullName evidence="2">Phage endonuclease</fullName>
    </submittedName>
</protein>
<evidence type="ECO:0000313" key="2">
    <source>
        <dbReference type="EMBL" id="CAB1282932.1"/>
    </source>
</evidence>
<dbReference type="Proteomes" id="UP000501273">
    <property type="component" value="Chromosome"/>
</dbReference>
<keyword evidence="2" id="KW-0540">Nuclease</keyword>
<proteinExistence type="predicted"/>
<sequence length="76" mass="8556">MLHAGCNSLLGKLENNAARYGVRNIGVFTNGVAAYLRKHMVNVTGLLHPTHKSEDEKRELRNKRARASRAKKKETQ</sequence>
<keyword evidence="2" id="KW-0255">Endonuclease</keyword>
<accession>A0A6F8ZKM0</accession>
<feature type="compositionally biased region" description="Basic residues" evidence="1">
    <location>
        <begin position="60"/>
        <end position="76"/>
    </location>
</feature>
<dbReference type="GO" id="GO:0004519">
    <property type="term" value="F:endonuclease activity"/>
    <property type="evidence" value="ECO:0007669"/>
    <property type="project" value="UniProtKB-KW"/>
</dbReference>
<evidence type="ECO:0000313" key="3">
    <source>
        <dbReference type="Proteomes" id="UP000501273"/>
    </source>
</evidence>
<dbReference type="EMBL" id="LR778216">
    <property type="protein sequence ID" value="CAB1282932.1"/>
    <property type="molecule type" value="Genomic_DNA"/>
</dbReference>
<feature type="region of interest" description="Disordered" evidence="1">
    <location>
        <begin position="47"/>
        <end position="76"/>
    </location>
</feature>
<name>A0A6F8ZKM0_9CAUD</name>
<reference evidence="2 3" key="1">
    <citation type="submission" date="2020-03" db="EMBL/GenBank/DDBJ databases">
        <authorList>
            <person name="Ansaldi M."/>
            <person name="Clavijo F."/>
        </authorList>
    </citation>
    <scope>NUCLEOTIDE SEQUENCE [LARGE SCALE GENOMIC DNA]</scope>
</reference>
<keyword evidence="3" id="KW-1185">Reference proteome</keyword>